<dbReference type="PROSITE" id="PS00845">
    <property type="entry name" value="CAP_GLY_1"/>
    <property type="match status" value="1"/>
</dbReference>
<protein>
    <recommendedName>
        <fullName evidence="1">CAP-Gly domain-containing protein</fullName>
    </recommendedName>
</protein>
<evidence type="ECO:0000313" key="3">
    <source>
        <dbReference type="Proteomes" id="UP000595437"/>
    </source>
</evidence>
<name>A0A7T8GQE1_CALRO</name>
<dbReference type="PROSITE" id="PS50245">
    <property type="entry name" value="CAP_GLY_2"/>
    <property type="match status" value="1"/>
</dbReference>
<dbReference type="SUPFAM" id="SSF74924">
    <property type="entry name" value="Cap-Gly domain"/>
    <property type="match status" value="1"/>
</dbReference>
<dbReference type="SMART" id="SM01052">
    <property type="entry name" value="CAP_GLY"/>
    <property type="match status" value="1"/>
</dbReference>
<dbReference type="Pfam" id="PF01302">
    <property type="entry name" value="CAP_GLY"/>
    <property type="match status" value="1"/>
</dbReference>
<reference evidence="3" key="1">
    <citation type="submission" date="2021-01" db="EMBL/GenBank/DDBJ databases">
        <title>Caligus Genome Assembly.</title>
        <authorList>
            <person name="Gallardo-Escarate C."/>
        </authorList>
    </citation>
    <scope>NUCLEOTIDE SEQUENCE [LARGE SCALE GENOMIC DNA]</scope>
</reference>
<evidence type="ECO:0000313" key="2">
    <source>
        <dbReference type="EMBL" id="QQP35556.1"/>
    </source>
</evidence>
<proteinExistence type="predicted"/>
<accession>A0A7T8GQE1</accession>
<dbReference type="EMBL" id="CP045907">
    <property type="protein sequence ID" value="QQP35556.1"/>
    <property type="molecule type" value="Genomic_DNA"/>
</dbReference>
<dbReference type="AlphaFoldDB" id="A0A7T8GQE1"/>
<keyword evidence="3" id="KW-1185">Reference proteome</keyword>
<sequence length="174" mass="19433">MQESAFDYSVGCRIEDAKGFRGSVKYVGPVGSTAGEWLGVEWDDSGRGKHSGSHEGVSYFLTESPNAGSFVRPSSKLCPGIGIKDAVEERYGAKGASEEFRPEDMREIQRELKASLFEVVGMDKIREAQKNYWRLNVISLRNLRVQTLGDHLKDFIPNVRSLDLGENLISSWDE</sequence>
<dbReference type="InterPro" id="IPR000938">
    <property type="entry name" value="CAP-Gly_domain"/>
</dbReference>
<feature type="domain" description="CAP-Gly" evidence="1">
    <location>
        <begin position="28"/>
        <end position="72"/>
    </location>
</feature>
<dbReference type="InterPro" id="IPR036859">
    <property type="entry name" value="CAP-Gly_dom_sf"/>
</dbReference>
<feature type="non-terminal residue" evidence="2">
    <location>
        <position position="174"/>
    </location>
</feature>
<dbReference type="Proteomes" id="UP000595437">
    <property type="component" value="Chromosome 18"/>
</dbReference>
<dbReference type="OrthoDB" id="5273213at2759"/>
<organism evidence="2 3">
    <name type="scientific">Caligus rogercresseyi</name>
    <name type="common">Sea louse</name>
    <dbReference type="NCBI Taxonomy" id="217165"/>
    <lineage>
        <taxon>Eukaryota</taxon>
        <taxon>Metazoa</taxon>
        <taxon>Ecdysozoa</taxon>
        <taxon>Arthropoda</taxon>
        <taxon>Crustacea</taxon>
        <taxon>Multicrustacea</taxon>
        <taxon>Hexanauplia</taxon>
        <taxon>Copepoda</taxon>
        <taxon>Siphonostomatoida</taxon>
        <taxon>Caligidae</taxon>
        <taxon>Caligus</taxon>
    </lineage>
</organism>
<dbReference type="Gene3D" id="2.30.30.190">
    <property type="entry name" value="CAP Gly-rich-like domain"/>
    <property type="match status" value="1"/>
</dbReference>
<gene>
    <name evidence="2" type="ORF">FKW44_023820</name>
</gene>
<evidence type="ECO:0000259" key="1">
    <source>
        <dbReference type="PROSITE" id="PS50245"/>
    </source>
</evidence>